<name>A0A290Z7H7_9PSEU</name>
<gene>
    <name evidence="1" type="ORF">CNX65_18075</name>
</gene>
<reference evidence="1" key="1">
    <citation type="submission" date="2017-09" db="EMBL/GenBank/DDBJ databases">
        <title>Complete Genome Sequence of ansamitocin-producing Bacterium Actinosynnema pretiosum X47.</title>
        <authorList>
            <person name="Cao G."/>
            <person name="Zong G."/>
            <person name="Zhong C."/>
            <person name="Fu J."/>
        </authorList>
    </citation>
    <scope>NUCLEOTIDE SEQUENCE [LARGE SCALE GENOMIC DNA]</scope>
    <source>
        <strain evidence="1">X47</strain>
    </source>
</reference>
<dbReference type="EMBL" id="CP023445">
    <property type="protein sequence ID" value="ATE54958.1"/>
    <property type="molecule type" value="Genomic_DNA"/>
</dbReference>
<organism evidence="1 2">
    <name type="scientific">Actinosynnema pretiosum</name>
    <dbReference type="NCBI Taxonomy" id="42197"/>
    <lineage>
        <taxon>Bacteria</taxon>
        <taxon>Bacillati</taxon>
        <taxon>Actinomycetota</taxon>
        <taxon>Actinomycetes</taxon>
        <taxon>Pseudonocardiales</taxon>
        <taxon>Pseudonocardiaceae</taxon>
        <taxon>Actinosynnema</taxon>
    </lineage>
</organism>
<evidence type="ECO:0000313" key="1">
    <source>
        <dbReference type="EMBL" id="ATE54958.1"/>
    </source>
</evidence>
<proteinExistence type="predicted"/>
<dbReference type="Proteomes" id="UP000218505">
    <property type="component" value="Chromosome"/>
</dbReference>
<protein>
    <recommendedName>
        <fullName evidence="3">SnoaL-like domain-containing protein</fullName>
    </recommendedName>
</protein>
<keyword evidence="2" id="KW-1185">Reference proteome</keyword>
<dbReference type="Gene3D" id="3.10.450.50">
    <property type="match status" value="1"/>
</dbReference>
<evidence type="ECO:0008006" key="3">
    <source>
        <dbReference type="Google" id="ProtNLM"/>
    </source>
</evidence>
<dbReference type="RefSeq" id="WP_096494600.1">
    <property type="nucleotide sequence ID" value="NZ_CP023445.1"/>
</dbReference>
<dbReference type="AlphaFoldDB" id="A0A290Z7H7"/>
<dbReference type="KEGG" id="apre:CNX65_18075"/>
<dbReference type="SUPFAM" id="SSF54427">
    <property type="entry name" value="NTF2-like"/>
    <property type="match status" value="1"/>
</dbReference>
<dbReference type="InterPro" id="IPR032710">
    <property type="entry name" value="NTF2-like_dom_sf"/>
</dbReference>
<evidence type="ECO:0000313" key="2">
    <source>
        <dbReference type="Proteomes" id="UP000218505"/>
    </source>
</evidence>
<accession>A0A290Z7H7</accession>
<sequence length="127" mass="13335">MVLGERRPAPHSDVVTAAGVDHVRLSYLYADEGDVEGLESLLHLDPQVAAPREVAHGGRPEVLQVLAPVGAAPGRHLLSRVIAEGDCVAAVGKLTTARAEVEFADIFTIGPDGLLAGCRRFYSATSP</sequence>